<keyword evidence="17" id="KW-1185">Reference proteome</keyword>
<dbReference type="PRINTS" id="PR00463">
    <property type="entry name" value="EP450I"/>
</dbReference>
<protein>
    <recommendedName>
        <fullName evidence="18">Cytochrome P450</fullName>
    </recommendedName>
</protein>
<evidence type="ECO:0000256" key="12">
    <source>
        <dbReference type="ARBA" id="ARBA00023136"/>
    </source>
</evidence>
<evidence type="ECO:0000256" key="1">
    <source>
        <dbReference type="ARBA" id="ARBA00001971"/>
    </source>
</evidence>
<keyword evidence="9 14" id="KW-0560">Oxidoreductase</keyword>
<evidence type="ECO:0000256" key="6">
    <source>
        <dbReference type="ARBA" id="ARBA00022723"/>
    </source>
</evidence>
<keyword evidence="15" id="KW-0732">Signal</keyword>
<feature type="signal peptide" evidence="15">
    <location>
        <begin position="1"/>
        <end position="21"/>
    </location>
</feature>
<dbReference type="PANTHER" id="PTHR24292:SF54">
    <property type="entry name" value="CYP9F3-RELATED"/>
    <property type="match status" value="1"/>
</dbReference>
<evidence type="ECO:0000256" key="3">
    <source>
        <dbReference type="ARBA" id="ARBA00004406"/>
    </source>
</evidence>
<evidence type="ECO:0000313" key="17">
    <source>
        <dbReference type="Proteomes" id="UP001353858"/>
    </source>
</evidence>
<evidence type="ECO:0000256" key="5">
    <source>
        <dbReference type="ARBA" id="ARBA00022617"/>
    </source>
</evidence>
<feature type="binding site" description="axial binding residue" evidence="13">
    <location>
        <position position="471"/>
    </location>
    <ligand>
        <name>heme</name>
        <dbReference type="ChEBI" id="CHEBI:30413"/>
    </ligand>
    <ligandPart>
        <name>Fe</name>
        <dbReference type="ChEBI" id="CHEBI:18248"/>
    </ligandPart>
</feature>
<dbReference type="InterPro" id="IPR001128">
    <property type="entry name" value="Cyt_P450"/>
</dbReference>
<reference evidence="17" key="1">
    <citation type="submission" date="2023-01" db="EMBL/GenBank/DDBJ databases">
        <title>Key to firefly adult light organ development and bioluminescence: homeobox transcription factors regulate luciferase expression and transportation to peroxisome.</title>
        <authorList>
            <person name="Fu X."/>
        </authorList>
    </citation>
    <scope>NUCLEOTIDE SEQUENCE [LARGE SCALE GENOMIC DNA]</scope>
</reference>
<comment type="similarity">
    <text evidence="4 14">Belongs to the cytochrome P450 family.</text>
</comment>
<dbReference type="PANTHER" id="PTHR24292">
    <property type="entry name" value="CYTOCHROME P450"/>
    <property type="match status" value="1"/>
</dbReference>
<name>A0AAN7NZZ4_9COLE</name>
<evidence type="ECO:0000256" key="10">
    <source>
        <dbReference type="ARBA" id="ARBA00023004"/>
    </source>
</evidence>
<evidence type="ECO:0000256" key="4">
    <source>
        <dbReference type="ARBA" id="ARBA00010617"/>
    </source>
</evidence>
<keyword evidence="11 14" id="KW-0503">Monooxygenase</keyword>
<dbReference type="Gene3D" id="1.10.630.10">
    <property type="entry name" value="Cytochrome P450"/>
    <property type="match status" value="1"/>
</dbReference>
<comment type="caution">
    <text evidence="16">The sequence shown here is derived from an EMBL/GenBank/DDBJ whole genome shotgun (WGS) entry which is preliminary data.</text>
</comment>
<keyword evidence="10 13" id="KW-0408">Iron</keyword>
<dbReference type="SUPFAM" id="SSF48264">
    <property type="entry name" value="Cytochrome P450"/>
    <property type="match status" value="1"/>
</dbReference>
<evidence type="ECO:0000256" key="14">
    <source>
        <dbReference type="RuleBase" id="RU000461"/>
    </source>
</evidence>
<dbReference type="GO" id="GO:0005506">
    <property type="term" value="F:iron ion binding"/>
    <property type="evidence" value="ECO:0007669"/>
    <property type="project" value="InterPro"/>
</dbReference>
<evidence type="ECO:0000256" key="11">
    <source>
        <dbReference type="ARBA" id="ARBA00023033"/>
    </source>
</evidence>
<dbReference type="GO" id="GO:0004497">
    <property type="term" value="F:monooxygenase activity"/>
    <property type="evidence" value="ECO:0007669"/>
    <property type="project" value="UniProtKB-KW"/>
</dbReference>
<sequence length="530" mass="61457">MILLTILSLLVLLIYLKLIKPLSYWKDRGVVHKKPWPLVGNSSDIFFQRKSFFQFVKDIYNEFPNDRYFGVHQFNSPALYIRDLDLIKTIAIKDFDYFTDHVTFVSEQIEPLMAKNLFNLKGQQWRDMRSTLSPTFTSNKMKMMFGFISECAQEVIKYLENHTEDLHDIEIKDVFTRYTNDVIASVAFGVKCNSLEDTANTFYEMGKDAMTVGGEKFIKLAIFNYFPLLAKVFNPKLLPAPVSKFFRSIITETLAKRENEGFVRKDMIHLLLEVRKGKLTDDDDANTQETGYATVAETNLHRSAKKRFIELTEEDIAAQSLLFFFAGFESSGSLMSFISYELAINEDIQNKLLQEIDETLNNSHGKITYEELFKMKYLDMVVSETLRKWTTGFQIDRECVKNYTIEPVNAWEKPVVIEKGTLVLFPVIGIHHDPKYFPNPDVFDPERFSDENKQNVKHNLYFPFGVGPRSCIGSRFALMQTKILMFYLLSKFKIFKTDKTPIPLTIDKKAFLVLGPAEGFWLGLKLRNEN</sequence>
<evidence type="ECO:0000256" key="8">
    <source>
        <dbReference type="ARBA" id="ARBA00022848"/>
    </source>
</evidence>
<dbReference type="GO" id="GO:0016705">
    <property type="term" value="F:oxidoreductase activity, acting on paired donors, with incorporation or reduction of molecular oxygen"/>
    <property type="evidence" value="ECO:0007669"/>
    <property type="project" value="InterPro"/>
</dbReference>
<evidence type="ECO:0000256" key="9">
    <source>
        <dbReference type="ARBA" id="ARBA00023002"/>
    </source>
</evidence>
<keyword evidence="8" id="KW-0492">Microsome</keyword>
<gene>
    <name evidence="16" type="ORF">RN001_013377</name>
</gene>
<dbReference type="InterPro" id="IPR036396">
    <property type="entry name" value="Cyt_P450_sf"/>
</dbReference>
<dbReference type="InterPro" id="IPR017972">
    <property type="entry name" value="Cyt_P450_CS"/>
</dbReference>
<proteinExistence type="inferred from homology"/>
<dbReference type="GO" id="GO:0005789">
    <property type="term" value="C:endoplasmic reticulum membrane"/>
    <property type="evidence" value="ECO:0007669"/>
    <property type="project" value="UniProtKB-SubCell"/>
</dbReference>
<dbReference type="GO" id="GO:0020037">
    <property type="term" value="F:heme binding"/>
    <property type="evidence" value="ECO:0007669"/>
    <property type="project" value="InterPro"/>
</dbReference>
<keyword evidence="12" id="KW-0472">Membrane</keyword>
<evidence type="ECO:0000256" key="15">
    <source>
        <dbReference type="SAM" id="SignalP"/>
    </source>
</evidence>
<dbReference type="EMBL" id="JARPUR010000006">
    <property type="protein sequence ID" value="KAK4874017.1"/>
    <property type="molecule type" value="Genomic_DNA"/>
</dbReference>
<accession>A0AAN7NZZ4</accession>
<evidence type="ECO:0008006" key="18">
    <source>
        <dbReference type="Google" id="ProtNLM"/>
    </source>
</evidence>
<dbReference type="Proteomes" id="UP001353858">
    <property type="component" value="Unassembled WGS sequence"/>
</dbReference>
<feature type="chain" id="PRO_5042988546" description="Cytochrome P450" evidence="15">
    <location>
        <begin position="22"/>
        <end position="530"/>
    </location>
</feature>
<dbReference type="PROSITE" id="PS00086">
    <property type="entry name" value="CYTOCHROME_P450"/>
    <property type="match status" value="1"/>
</dbReference>
<comment type="subcellular location">
    <subcellularLocation>
        <location evidence="3">Endoplasmic reticulum membrane</location>
        <topology evidence="3">Peripheral membrane protein</topology>
    </subcellularLocation>
    <subcellularLocation>
        <location evidence="2">Microsome membrane</location>
        <topology evidence="2">Peripheral membrane protein</topology>
    </subcellularLocation>
</comment>
<organism evidence="16 17">
    <name type="scientific">Aquatica leii</name>
    <dbReference type="NCBI Taxonomy" id="1421715"/>
    <lineage>
        <taxon>Eukaryota</taxon>
        <taxon>Metazoa</taxon>
        <taxon>Ecdysozoa</taxon>
        <taxon>Arthropoda</taxon>
        <taxon>Hexapoda</taxon>
        <taxon>Insecta</taxon>
        <taxon>Pterygota</taxon>
        <taxon>Neoptera</taxon>
        <taxon>Endopterygota</taxon>
        <taxon>Coleoptera</taxon>
        <taxon>Polyphaga</taxon>
        <taxon>Elateriformia</taxon>
        <taxon>Elateroidea</taxon>
        <taxon>Lampyridae</taxon>
        <taxon>Luciolinae</taxon>
        <taxon>Aquatica</taxon>
    </lineage>
</organism>
<evidence type="ECO:0000256" key="13">
    <source>
        <dbReference type="PIRSR" id="PIRSR602401-1"/>
    </source>
</evidence>
<keyword evidence="7" id="KW-0256">Endoplasmic reticulum</keyword>
<comment type="cofactor">
    <cofactor evidence="1 13">
        <name>heme</name>
        <dbReference type="ChEBI" id="CHEBI:30413"/>
    </cofactor>
</comment>
<dbReference type="InterPro" id="IPR002401">
    <property type="entry name" value="Cyt_P450_E_grp-I"/>
</dbReference>
<dbReference type="Pfam" id="PF00067">
    <property type="entry name" value="p450"/>
    <property type="match status" value="1"/>
</dbReference>
<dbReference type="CDD" id="cd11056">
    <property type="entry name" value="CYP6-like"/>
    <property type="match status" value="1"/>
</dbReference>
<keyword evidence="5 13" id="KW-0349">Heme</keyword>
<dbReference type="PRINTS" id="PR00385">
    <property type="entry name" value="P450"/>
</dbReference>
<keyword evidence="6 13" id="KW-0479">Metal-binding</keyword>
<dbReference type="FunFam" id="1.10.630.10:FF:000042">
    <property type="entry name" value="Cytochrome P450"/>
    <property type="match status" value="1"/>
</dbReference>
<evidence type="ECO:0000256" key="7">
    <source>
        <dbReference type="ARBA" id="ARBA00022824"/>
    </source>
</evidence>
<dbReference type="InterPro" id="IPR050476">
    <property type="entry name" value="Insect_CytP450_Detox"/>
</dbReference>
<evidence type="ECO:0000313" key="16">
    <source>
        <dbReference type="EMBL" id="KAK4874017.1"/>
    </source>
</evidence>
<dbReference type="AlphaFoldDB" id="A0AAN7NZZ4"/>
<evidence type="ECO:0000256" key="2">
    <source>
        <dbReference type="ARBA" id="ARBA00004174"/>
    </source>
</evidence>